<evidence type="ECO:0000259" key="11">
    <source>
        <dbReference type="PROSITE" id="PS50109"/>
    </source>
</evidence>
<dbReference type="InterPro" id="IPR004358">
    <property type="entry name" value="Sig_transdc_His_kin-like_C"/>
</dbReference>
<keyword evidence="10" id="KW-0812">Transmembrane</keyword>
<proteinExistence type="predicted"/>
<dbReference type="PRINTS" id="PR00344">
    <property type="entry name" value="BCTRLSENSOR"/>
</dbReference>
<dbReference type="GO" id="GO:0000155">
    <property type="term" value="F:phosphorelay sensor kinase activity"/>
    <property type="evidence" value="ECO:0007669"/>
    <property type="project" value="InterPro"/>
</dbReference>
<keyword evidence="10" id="KW-1133">Transmembrane helix</keyword>
<dbReference type="PANTHER" id="PTHR44936">
    <property type="entry name" value="SENSOR PROTEIN CREC"/>
    <property type="match status" value="1"/>
</dbReference>
<keyword evidence="9" id="KW-0067">ATP-binding</keyword>
<keyword evidence="8 12" id="KW-0418">Kinase</keyword>
<dbReference type="InParanoid" id="A0A1Q6DU12"/>
<dbReference type="CDD" id="cd00082">
    <property type="entry name" value="HisKA"/>
    <property type="match status" value="1"/>
</dbReference>
<evidence type="ECO:0000256" key="10">
    <source>
        <dbReference type="SAM" id="Phobius"/>
    </source>
</evidence>
<dbReference type="SUPFAM" id="SSF55874">
    <property type="entry name" value="ATPase domain of HSP90 chaperone/DNA topoisomerase II/histidine kinase"/>
    <property type="match status" value="1"/>
</dbReference>
<protein>
    <recommendedName>
        <fullName evidence="3">histidine kinase</fullName>
        <ecNumber evidence="3">2.7.13.3</ecNumber>
    </recommendedName>
</protein>
<feature type="transmembrane region" description="Helical" evidence="10">
    <location>
        <begin position="96"/>
        <end position="118"/>
    </location>
</feature>
<feature type="domain" description="Histidine kinase" evidence="11">
    <location>
        <begin position="147"/>
        <end position="350"/>
    </location>
</feature>
<keyword evidence="7" id="KW-0547">Nucleotide-binding</keyword>
<dbReference type="SMART" id="SM00387">
    <property type="entry name" value="HATPase_c"/>
    <property type="match status" value="1"/>
</dbReference>
<evidence type="ECO:0000256" key="1">
    <source>
        <dbReference type="ARBA" id="ARBA00000085"/>
    </source>
</evidence>
<evidence type="ECO:0000313" key="13">
    <source>
        <dbReference type="Proteomes" id="UP000185744"/>
    </source>
</evidence>
<dbReference type="AlphaFoldDB" id="A0A1Q6DU12"/>
<dbReference type="PROSITE" id="PS50109">
    <property type="entry name" value="HIS_KIN"/>
    <property type="match status" value="1"/>
</dbReference>
<evidence type="ECO:0000256" key="8">
    <source>
        <dbReference type="ARBA" id="ARBA00022777"/>
    </source>
</evidence>
<dbReference type="SUPFAM" id="SSF47384">
    <property type="entry name" value="Homodimeric domain of signal transducing histidine kinase"/>
    <property type="match status" value="1"/>
</dbReference>
<dbReference type="InterPro" id="IPR036097">
    <property type="entry name" value="HisK_dim/P_sf"/>
</dbReference>
<keyword evidence="6" id="KW-0808">Transferase</keyword>
<evidence type="ECO:0000256" key="3">
    <source>
        <dbReference type="ARBA" id="ARBA00012438"/>
    </source>
</evidence>
<evidence type="ECO:0000256" key="9">
    <source>
        <dbReference type="ARBA" id="ARBA00022840"/>
    </source>
</evidence>
<dbReference type="InterPro" id="IPR050980">
    <property type="entry name" value="2C_sensor_his_kinase"/>
</dbReference>
<name>A0A1Q6DU12_METT1</name>
<dbReference type="Proteomes" id="UP000185744">
    <property type="component" value="Unassembled WGS sequence"/>
</dbReference>
<keyword evidence="13" id="KW-1185">Reference proteome</keyword>
<dbReference type="CDD" id="cd00075">
    <property type="entry name" value="HATPase"/>
    <property type="match status" value="1"/>
</dbReference>
<comment type="catalytic activity">
    <reaction evidence="1">
        <text>ATP + protein L-histidine = ADP + protein N-phospho-L-histidine.</text>
        <dbReference type="EC" id="2.7.13.3"/>
    </reaction>
</comment>
<keyword evidence="4" id="KW-1003">Cell membrane</keyword>
<dbReference type="Pfam" id="PF02518">
    <property type="entry name" value="HATPase_c"/>
    <property type="match status" value="1"/>
</dbReference>
<evidence type="ECO:0000256" key="7">
    <source>
        <dbReference type="ARBA" id="ARBA00022741"/>
    </source>
</evidence>
<dbReference type="STRING" id="1903181.BTN85_0321"/>
<evidence type="ECO:0000256" key="6">
    <source>
        <dbReference type="ARBA" id="ARBA00022679"/>
    </source>
</evidence>
<feature type="transmembrane region" description="Helical" evidence="10">
    <location>
        <begin position="20"/>
        <end position="38"/>
    </location>
</feature>
<evidence type="ECO:0000256" key="4">
    <source>
        <dbReference type="ARBA" id="ARBA00022475"/>
    </source>
</evidence>
<dbReference type="GO" id="GO:0005886">
    <property type="term" value="C:plasma membrane"/>
    <property type="evidence" value="ECO:0007669"/>
    <property type="project" value="UniProtKB-SubCell"/>
</dbReference>
<dbReference type="Gene3D" id="1.10.287.130">
    <property type="match status" value="1"/>
</dbReference>
<keyword evidence="5" id="KW-0597">Phosphoprotein</keyword>
<comment type="subcellular location">
    <subcellularLocation>
        <location evidence="2">Cell membrane</location>
        <topology evidence="2">Multi-pass membrane protein</topology>
    </subcellularLocation>
</comment>
<organism evidence="12 13">
    <name type="scientific">Methanohalarchaeum thermophilum</name>
    <dbReference type="NCBI Taxonomy" id="1903181"/>
    <lineage>
        <taxon>Archaea</taxon>
        <taxon>Methanobacteriati</taxon>
        <taxon>Methanobacteriota</taxon>
        <taxon>Methanonatronarchaeia</taxon>
        <taxon>Methanonatronarchaeales</taxon>
        <taxon>Methanonatronarchaeaceae</taxon>
        <taxon>Candidatus Methanohalarchaeum</taxon>
    </lineage>
</organism>
<dbReference type="EC" id="2.7.13.3" evidence="3"/>
<dbReference type="PANTHER" id="PTHR44936:SF10">
    <property type="entry name" value="SENSOR PROTEIN RSTB"/>
    <property type="match status" value="1"/>
</dbReference>
<dbReference type="GO" id="GO:0005524">
    <property type="term" value="F:ATP binding"/>
    <property type="evidence" value="ECO:0007669"/>
    <property type="project" value="UniProtKB-KW"/>
</dbReference>
<evidence type="ECO:0000313" key="12">
    <source>
        <dbReference type="EMBL" id="OKY77846.1"/>
    </source>
</evidence>
<gene>
    <name evidence="12" type="ORF">BTN85_0321</name>
</gene>
<evidence type="ECO:0000256" key="2">
    <source>
        <dbReference type="ARBA" id="ARBA00004651"/>
    </source>
</evidence>
<evidence type="ECO:0000256" key="5">
    <source>
        <dbReference type="ARBA" id="ARBA00022553"/>
    </source>
</evidence>
<comment type="caution">
    <text evidence="12">The sequence shown here is derived from an EMBL/GenBank/DDBJ whole genome shotgun (WGS) entry which is preliminary data.</text>
</comment>
<keyword evidence="10" id="KW-0472">Membrane</keyword>
<accession>A0A1Q6DU12</accession>
<dbReference type="InterPro" id="IPR036890">
    <property type="entry name" value="HATPase_C_sf"/>
</dbReference>
<dbReference type="InterPro" id="IPR005467">
    <property type="entry name" value="His_kinase_dom"/>
</dbReference>
<dbReference type="Gene3D" id="3.30.565.10">
    <property type="entry name" value="Histidine kinase-like ATPase, C-terminal domain"/>
    <property type="match status" value="1"/>
</dbReference>
<dbReference type="InterPro" id="IPR003594">
    <property type="entry name" value="HATPase_dom"/>
</dbReference>
<dbReference type="InterPro" id="IPR003661">
    <property type="entry name" value="HisK_dim/P_dom"/>
</dbReference>
<feature type="transmembrane region" description="Helical" evidence="10">
    <location>
        <begin position="66"/>
        <end position="84"/>
    </location>
</feature>
<sequence length="350" mass="40806">MFGNYFFKFTRKLSRTKRNLFTIFIFVTFDFIVFALCVFLDSGYPLFLLFFPLFLANCFYFESWSFLPPILASFSLLLVSILYYSQFFFDRIFISIFNWFIFSILFFVSGFISGKLIVYIHTLRYERKNAVIKRKKADKKKEFVNSLFTHDLRNHLQVTKGYLDLIRENPDENLLGKLEKADRSIERILNLTKNMKKINSLEQIDIEKVHANELESYLNEVLEKNREKANIEGIEIEANIEGRDVQGSALIKDVLHNLLQNSIQHADCEKITVSSKNLDDTLRITVEDDGKGIPDEEKESIFNIDFSKKLNSGGLGLYLIKEIIEMYGGKVKIKDSELGGARFDIYLKKN</sequence>
<dbReference type="EMBL" id="MSDW01000001">
    <property type="protein sequence ID" value="OKY77846.1"/>
    <property type="molecule type" value="Genomic_DNA"/>
</dbReference>
<reference evidence="12" key="1">
    <citation type="submission" date="2016-12" db="EMBL/GenBank/DDBJ databases">
        <title>Discovery of methanogenic haloarchaea.</title>
        <authorList>
            <person name="Sorokin D.Y."/>
            <person name="Makarova K.S."/>
            <person name="Abbas B."/>
            <person name="Ferrer M."/>
            <person name="Golyshin P.N."/>
        </authorList>
    </citation>
    <scope>NUCLEOTIDE SEQUENCE [LARGE SCALE GENOMIC DNA]</scope>
    <source>
        <strain evidence="12">HMET1</strain>
    </source>
</reference>